<evidence type="ECO:0000256" key="1">
    <source>
        <dbReference type="ARBA" id="ARBA00023235"/>
    </source>
</evidence>
<dbReference type="GO" id="GO:0008903">
    <property type="term" value="F:hydroxypyruvate isomerase activity"/>
    <property type="evidence" value="ECO:0007669"/>
    <property type="project" value="TreeGrafter"/>
</dbReference>
<keyword evidence="1 2" id="KW-0413">Isomerase</keyword>
<gene>
    <name evidence="5" type="ORF">PPUN14671_20750</name>
</gene>
<dbReference type="Pfam" id="PF01261">
    <property type="entry name" value="AP_endonuc_2"/>
    <property type="match status" value="1"/>
</dbReference>
<evidence type="ECO:0000313" key="5">
    <source>
        <dbReference type="EMBL" id="GLO35242.1"/>
    </source>
</evidence>
<dbReference type="InterPro" id="IPR050417">
    <property type="entry name" value="Sugar_Epim/Isomerase"/>
</dbReference>
<name>A0AA37RB97_PSEPU</name>
<dbReference type="PANTHER" id="PTHR43489:SF6">
    <property type="entry name" value="HYDROXYPYRUVATE ISOMERASE-RELATED"/>
    <property type="match status" value="1"/>
</dbReference>
<dbReference type="RefSeq" id="WP_284353781.1">
    <property type="nucleotide sequence ID" value="NZ_BSKF01000002.1"/>
</dbReference>
<dbReference type="InterPro" id="IPR026040">
    <property type="entry name" value="HyI-like"/>
</dbReference>
<evidence type="ECO:0000313" key="6">
    <source>
        <dbReference type="Proteomes" id="UP001161257"/>
    </source>
</evidence>
<proteinExistence type="inferred from homology"/>
<evidence type="ECO:0000256" key="3">
    <source>
        <dbReference type="PIRSR" id="PIRSR006241-50"/>
    </source>
</evidence>
<comment type="similarity">
    <text evidence="2">Belongs to the hyi family.</text>
</comment>
<feature type="domain" description="Xylose isomerase-like TIM barrel" evidence="4">
    <location>
        <begin position="21"/>
        <end position="245"/>
    </location>
</feature>
<evidence type="ECO:0000259" key="4">
    <source>
        <dbReference type="Pfam" id="PF01261"/>
    </source>
</evidence>
<dbReference type="InterPro" id="IPR036237">
    <property type="entry name" value="Xyl_isomerase-like_sf"/>
</dbReference>
<dbReference type="SUPFAM" id="SSF51658">
    <property type="entry name" value="Xylose isomerase-like"/>
    <property type="match status" value="1"/>
</dbReference>
<reference evidence="5" key="1">
    <citation type="submission" date="2023-01" db="EMBL/GenBank/DDBJ databases">
        <title>Whole-genome sequence of Pseudomonas putida NBRC 14671.</title>
        <authorList>
            <person name="Morohoshi T."/>
            <person name="Someya N."/>
        </authorList>
    </citation>
    <scope>NUCLEOTIDE SEQUENCE</scope>
    <source>
        <strain evidence="5">NBRC 14671</strain>
    </source>
</reference>
<dbReference type="PANTHER" id="PTHR43489">
    <property type="entry name" value="ISOMERASE"/>
    <property type="match status" value="1"/>
</dbReference>
<feature type="active site" description="Proton donor/acceptor" evidence="3">
    <location>
        <position position="230"/>
    </location>
</feature>
<accession>A0AA37RB97</accession>
<dbReference type="GO" id="GO:0046487">
    <property type="term" value="P:glyoxylate metabolic process"/>
    <property type="evidence" value="ECO:0007669"/>
    <property type="project" value="TreeGrafter"/>
</dbReference>
<dbReference type="Proteomes" id="UP001161257">
    <property type="component" value="Unassembled WGS sequence"/>
</dbReference>
<dbReference type="AlphaFoldDB" id="A0AA37RB97"/>
<sequence>MLNFNAHLGFQFTELSFLQRFAAASQVGFEAVEFPSPYAYDASVLADLLQEHTLKLVQFAAPAGETKGLAAVPGKEEEFRHGLKVAVQYAKALGCANVHLMSGVSVADQASSVFQANLDYGVKHLRDHGLVPLVEVICTEAVPGYFFSDFHKAQDVLESFSELRLILDLYHAQVLTQDAIGLLRAYHHRTAHIQLADWPGRHEPGTGSMDFLSLLNMLQQLGYSGWIGCEYHPTAVTADTLGWMSRFRDGL</sequence>
<dbReference type="Gene3D" id="3.20.20.150">
    <property type="entry name" value="Divalent-metal-dependent TIM barrel enzymes"/>
    <property type="match status" value="1"/>
</dbReference>
<protein>
    <submittedName>
        <fullName evidence="5">Hydroxypyruvate isomerase</fullName>
    </submittedName>
</protein>
<dbReference type="EMBL" id="BSKJ01000004">
    <property type="protein sequence ID" value="GLO35242.1"/>
    <property type="molecule type" value="Genomic_DNA"/>
</dbReference>
<dbReference type="InterPro" id="IPR013022">
    <property type="entry name" value="Xyl_isomerase-like_TIM-brl"/>
</dbReference>
<dbReference type="PIRSF" id="PIRSF006241">
    <property type="entry name" value="HyI"/>
    <property type="match status" value="1"/>
</dbReference>
<evidence type="ECO:0000256" key="2">
    <source>
        <dbReference type="PIRNR" id="PIRNR006241"/>
    </source>
</evidence>
<organism evidence="5 6">
    <name type="scientific">Pseudomonas putida</name>
    <name type="common">Arthrobacter siderocapsulatus</name>
    <dbReference type="NCBI Taxonomy" id="303"/>
    <lineage>
        <taxon>Bacteria</taxon>
        <taxon>Pseudomonadati</taxon>
        <taxon>Pseudomonadota</taxon>
        <taxon>Gammaproteobacteria</taxon>
        <taxon>Pseudomonadales</taxon>
        <taxon>Pseudomonadaceae</taxon>
        <taxon>Pseudomonas</taxon>
    </lineage>
</organism>
<feature type="active site" description="Proton donor/acceptor" evidence="3">
    <location>
        <position position="135"/>
    </location>
</feature>
<comment type="caution">
    <text evidence="5">The sequence shown here is derived from an EMBL/GenBank/DDBJ whole genome shotgun (WGS) entry which is preliminary data.</text>
</comment>